<feature type="transmembrane region" description="Helical" evidence="1">
    <location>
        <begin position="127"/>
        <end position="148"/>
    </location>
</feature>
<dbReference type="Proteomes" id="UP000092445">
    <property type="component" value="Unassembled WGS sequence"/>
</dbReference>
<reference evidence="3" key="1">
    <citation type="submission" date="2014-03" db="EMBL/GenBank/DDBJ databases">
        <authorList>
            <person name="Aksoy S."/>
            <person name="Warren W."/>
            <person name="Wilson R.K."/>
        </authorList>
    </citation>
    <scope>NUCLEOTIDE SEQUENCE [LARGE SCALE GENOMIC DNA]</scope>
    <source>
        <strain evidence="3">IAEA</strain>
    </source>
</reference>
<reference evidence="2" key="2">
    <citation type="submission" date="2020-05" db="UniProtKB">
        <authorList>
            <consortium name="EnsemblMetazoa"/>
        </authorList>
    </citation>
    <scope>IDENTIFICATION</scope>
    <source>
        <strain evidence="2">IAEA</strain>
    </source>
</reference>
<dbReference type="VEuPathDB" id="VectorBase:GPAI039352"/>
<sequence length="187" mass="21362">MSLAYNVGLWVLHVQKDSCVENSHPVRYAYQYYMNQLLSNGLHQFDRRSLNFSPDICYAHTVKMTSDKHINIFVDLVSPLILIADNDTADMVPVVDDDGHSIDCYQTDAFDDRNIDIDCRIYFADDMIALAIFPFSYGMASIFVLVALDGPYEYLFKTLYQYLPDFGSCSFFTYCGLGCSVVSHTTW</sequence>
<keyword evidence="1" id="KW-1133">Transmembrane helix</keyword>
<evidence type="ECO:0000313" key="3">
    <source>
        <dbReference type="Proteomes" id="UP000092445"/>
    </source>
</evidence>
<keyword evidence="1" id="KW-0472">Membrane</keyword>
<name>A0A1B0AAI0_GLOPL</name>
<accession>A0A1B0AAI0</accession>
<dbReference type="AlphaFoldDB" id="A0A1B0AAI0"/>
<keyword evidence="1" id="KW-0812">Transmembrane</keyword>
<protein>
    <submittedName>
        <fullName evidence="2">Uncharacterized protein</fullName>
    </submittedName>
</protein>
<organism evidence="2 3">
    <name type="scientific">Glossina pallidipes</name>
    <name type="common">Tsetse fly</name>
    <dbReference type="NCBI Taxonomy" id="7398"/>
    <lineage>
        <taxon>Eukaryota</taxon>
        <taxon>Metazoa</taxon>
        <taxon>Ecdysozoa</taxon>
        <taxon>Arthropoda</taxon>
        <taxon>Hexapoda</taxon>
        <taxon>Insecta</taxon>
        <taxon>Pterygota</taxon>
        <taxon>Neoptera</taxon>
        <taxon>Endopterygota</taxon>
        <taxon>Diptera</taxon>
        <taxon>Brachycera</taxon>
        <taxon>Muscomorpha</taxon>
        <taxon>Hippoboscoidea</taxon>
        <taxon>Glossinidae</taxon>
        <taxon>Glossina</taxon>
    </lineage>
</organism>
<evidence type="ECO:0000313" key="2">
    <source>
        <dbReference type="EnsemblMetazoa" id="GPAI039352-PA"/>
    </source>
</evidence>
<evidence type="ECO:0000256" key="1">
    <source>
        <dbReference type="SAM" id="Phobius"/>
    </source>
</evidence>
<dbReference type="EnsemblMetazoa" id="GPAI039352-RA">
    <property type="protein sequence ID" value="GPAI039352-PA"/>
    <property type="gene ID" value="GPAI039352"/>
</dbReference>
<keyword evidence="3" id="KW-1185">Reference proteome</keyword>
<proteinExistence type="predicted"/>